<evidence type="ECO:0000313" key="1">
    <source>
        <dbReference type="EMBL" id="MCI67903.1"/>
    </source>
</evidence>
<organism evidence="1 2">
    <name type="scientific">Trifolium medium</name>
    <dbReference type="NCBI Taxonomy" id="97028"/>
    <lineage>
        <taxon>Eukaryota</taxon>
        <taxon>Viridiplantae</taxon>
        <taxon>Streptophyta</taxon>
        <taxon>Embryophyta</taxon>
        <taxon>Tracheophyta</taxon>
        <taxon>Spermatophyta</taxon>
        <taxon>Magnoliopsida</taxon>
        <taxon>eudicotyledons</taxon>
        <taxon>Gunneridae</taxon>
        <taxon>Pentapetalae</taxon>
        <taxon>rosids</taxon>
        <taxon>fabids</taxon>
        <taxon>Fabales</taxon>
        <taxon>Fabaceae</taxon>
        <taxon>Papilionoideae</taxon>
        <taxon>50 kb inversion clade</taxon>
        <taxon>NPAAA clade</taxon>
        <taxon>Hologalegina</taxon>
        <taxon>IRL clade</taxon>
        <taxon>Trifolieae</taxon>
        <taxon>Trifolium</taxon>
    </lineage>
</organism>
<proteinExistence type="predicted"/>
<comment type="caution">
    <text evidence="1">The sequence shown here is derived from an EMBL/GenBank/DDBJ whole genome shotgun (WGS) entry which is preliminary data.</text>
</comment>
<dbReference type="EMBL" id="LXQA010726464">
    <property type="protein sequence ID" value="MCI67903.1"/>
    <property type="molecule type" value="Genomic_DNA"/>
</dbReference>
<name>A0A392U360_9FABA</name>
<feature type="non-terminal residue" evidence="1">
    <location>
        <position position="1"/>
    </location>
</feature>
<dbReference type="AlphaFoldDB" id="A0A392U360"/>
<reference evidence="1 2" key="1">
    <citation type="journal article" date="2018" name="Front. Plant Sci.">
        <title>Red Clover (Trifolium pratense) and Zigzag Clover (T. medium) - A Picture of Genomic Similarities and Differences.</title>
        <authorList>
            <person name="Dluhosova J."/>
            <person name="Istvanek J."/>
            <person name="Nedelnik J."/>
            <person name="Repkova J."/>
        </authorList>
    </citation>
    <scope>NUCLEOTIDE SEQUENCE [LARGE SCALE GENOMIC DNA]</scope>
    <source>
        <strain evidence="2">cv. 10/8</strain>
        <tissue evidence="1">Leaf</tissue>
    </source>
</reference>
<keyword evidence="2" id="KW-1185">Reference proteome</keyword>
<protein>
    <submittedName>
        <fullName evidence="1">Uncharacterized protein</fullName>
    </submittedName>
</protein>
<evidence type="ECO:0000313" key="2">
    <source>
        <dbReference type="Proteomes" id="UP000265520"/>
    </source>
</evidence>
<accession>A0A392U360</accession>
<dbReference type="Proteomes" id="UP000265520">
    <property type="component" value="Unassembled WGS sequence"/>
</dbReference>
<sequence>NEHGQVMAAATWKTQGAHDPLQAEMEIETDCLDVLRVLTAEMENCTSILEAPPMRL</sequence>